<keyword evidence="2" id="KW-1185">Reference proteome</keyword>
<evidence type="ECO:0000313" key="1">
    <source>
        <dbReference type="EMBL" id="QCD90008.1"/>
    </source>
</evidence>
<organism evidence="1 2">
    <name type="scientific">Vigna unguiculata</name>
    <name type="common">Cowpea</name>
    <dbReference type="NCBI Taxonomy" id="3917"/>
    <lineage>
        <taxon>Eukaryota</taxon>
        <taxon>Viridiplantae</taxon>
        <taxon>Streptophyta</taxon>
        <taxon>Embryophyta</taxon>
        <taxon>Tracheophyta</taxon>
        <taxon>Spermatophyta</taxon>
        <taxon>Magnoliopsida</taxon>
        <taxon>eudicotyledons</taxon>
        <taxon>Gunneridae</taxon>
        <taxon>Pentapetalae</taxon>
        <taxon>rosids</taxon>
        <taxon>fabids</taxon>
        <taxon>Fabales</taxon>
        <taxon>Fabaceae</taxon>
        <taxon>Papilionoideae</taxon>
        <taxon>50 kb inversion clade</taxon>
        <taxon>NPAAA clade</taxon>
        <taxon>indigoferoid/millettioid clade</taxon>
        <taxon>Phaseoleae</taxon>
        <taxon>Vigna</taxon>
    </lineage>
</organism>
<protein>
    <submittedName>
        <fullName evidence="1">Uncharacterized protein</fullName>
    </submittedName>
</protein>
<name>A0A4D6LNH9_VIGUN</name>
<proteinExistence type="predicted"/>
<dbReference type="AlphaFoldDB" id="A0A4D6LNH9"/>
<sequence length="169" mass="20460">MKEPLVEVCVQGETKRKMMKLVSRGVGKDMKRVSVELLHKELKEGVRRRLRKWPKNLHCYRPNMRRKRRHRKKEKQELVVEKKHLSSWKLRCLNSEKKFKEKAKLRDLKKCMVQEHINDFHKGLRQATLFNSKMIIDYPHYDVNEDAFEGQLLDEEKIETTKTTYLSKR</sequence>
<dbReference type="EMBL" id="CP039348">
    <property type="protein sequence ID" value="QCD90008.1"/>
    <property type="molecule type" value="Genomic_DNA"/>
</dbReference>
<reference evidence="1 2" key="1">
    <citation type="submission" date="2019-04" db="EMBL/GenBank/DDBJ databases">
        <title>An improved genome assembly and genetic linkage map for asparagus bean, Vigna unguiculata ssp. sesquipedialis.</title>
        <authorList>
            <person name="Xia Q."/>
            <person name="Zhang R."/>
            <person name="Dong Y."/>
        </authorList>
    </citation>
    <scope>NUCLEOTIDE SEQUENCE [LARGE SCALE GENOMIC DNA]</scope>
    <source>
        <tissue evidence="1">Leaf</tissue>
    </source>
</reference>
<gene>
    <name evidence="1" type="ORF">DEO72_LG4g960</name>
</gene>
<accession>A0A4D6LNH9</accession>
<evidence type="ECO:0000313" key="2">
    <source>
        <dbReference type="Proteomes" id="UP000501690"/>
    </source>
</evidence>
<dbReference type="Proteomes" id="UP000501690">
    <property type="component" value="Linkage Group LG4"/>
</dbReference>